<evidence type="ECO:0000259" key="4">
    <source>
        <dbReference type="Pfam" id="PF00135"/>
    </source>
</evidence>
<evidence type="ECO:0000256" key="3">
    <source>
        <dbReference type="RuleBase" id="RU361235"/>
    </source>
</evidence>
<dbReference type="RefSeq" id="WP_183588555.1">
    <property type="nucleotide sequence ID" value="NZ_JACHCA010000009.1"/>
</dbReference>
<protein>
    <recommendedName>
        <fullName evidence="3">Carboxylic ester hydrolase</fullName>
        <ecNumber evidence="3">3.1.1.-</ecNumber>
    </recommendedName>
</protein>
<dbReference type="Proteomes" id="UP000548326">
    <property type="component" value="Unassembled WGS sequence"/>
</dbReference>
<evidence type="ECO:0000256" key="1">
    <source>
        <dbReference type="ARBA" id="ARBA00005964"/>
    </source>
</evidence>
<proteinExistence type="inferred from homology"/>
<dbReference type="EMBL" id="JACHCA010000009">
    <property type="protein sequence ID" value="MBB6129466.1"/>
    <property type="molecule type" value="Genomic_DNA"/>
</dbReference>
<dbReference type="PROSITE" id="PS00122">
    <property type="entry name" value="CARBOXYLESTERASE_B_1"/>
    <property type="match status" value="1"/>
</dbReference>
<dbReference type="InterPro" id="IPR029058">
    <property type="entry name" value="AB_hydrolase_fold"/>
</dbReference>
<dbReference type="AlphaFoldDB" id="A0A841JIN5"/>
<dbReference type="GO" id="GO:0016787">
    <property type="term" value="F:hydrolase activity"/>
    <property type="evidence" value="ECO:0007669"/>
    <property type="project" value="UniProtKB-KW"/>
</dbReference>
<sequence>MKKRSTFWAVLALCLLPVYGWCQGSSDAILAGKDIAVTNTDNGQVRGYIHNGTFTYKGIPYAKAQRFMAPEKPESWPGVRASLTYGAVCPIDPTTTVNDLLEFGFNHNWGYMNEDCLKLNVWTPGIHDQKKRPVMVWLHGGGFSAGSAIELPSYDGENLSKKGDVVVVSINHRLNLLGFLNLSAYGDKYKASANAGMMDIVAALQWVKQNIAGFGGDPDNVTIFGQSGGGAKVGTLMNAPSAKGLFQKAIVESGSYRSDFMPADVSKRIGAAVLEVLKLQPNQVDSLQTMSYERLSAACKKAFIKVQLQLKAEGKPVGGFGLMWEPSIDGSFLPYNMTDPAAIELSKNVPLLVGSTKNEFMASLINPTIAGFTMDEAKAYLQKKYGDKTDTYIAEVKKAYPNTVKPADYIDIDLTTFRPGTVRQANAKSAVVGGAPVYMYQFAWQSPVMDGMYKSVHCMDIAFQFNNIGRCEEFTGAGKEAYALAAKISQAWINFARTGNPNAKGLPNWPMYTEKNGAAMVFDNQPEVKYHHDQILLQMAAAK</sequence>
<comment type="caution">
    <text evidence="5">The sequence shown here is derived from an EMBL/GenBank/DDBJ whole genome shotgun (WGS) entry which is preliminary data.</text>
</comment>
<reference evidence="5 6" key="1">
    <citation type="submission" date="2020-08" db="EMBL/GenBank/DDBJ databases">
        <title>Genomic Encyclopedia of Type Strains, Phase IV (KMG-V): Genome sequencing to study the core and pangenomes of soil and plant-associated prokaryotes.</title>
        <authorList>
            <person name="Whitman W."/>
        </authorList>
    </citation>
    <scope>NUCLEOTIDE SEQUENCE [LARGE SCALE GENOMIC DNA]</scope>
    <source>
        <strain evidence="5 6">MP601</strain>
    </source>
</reference>
<evidence type="ECO:0000313" key="5">
    <source>
        <dbReference type="EMBL" id="MBB6129466.1"/>
    </source>
</evidence>
<feature type="chain" id="PRO_5033102841" description="Carboxylic ester hydrolase" evidence="3">
    <location>
        <begin position="21"/>
        <end position="543"/>
    </location>
</feature>
<dbReference type="SUPFAM" id="SSF53474">
    <property type="entry name" value="alpha/beta-Hydrolases"/>
    <property type="match status" value="1"/>
</dbReference>
<feature type="domain" description="Carboxylesterase type B" evidence="4">
    <location>
        <begin position="37"/>
        <end position="529"/>
    </location>
</feature>
<dbReference type="Pfam" id="PF00135">
    <property type="entry name" value="COesterase"/>
    <property type="match status" value="1"/>
</dbReference>
<organism evidence="5 6">
    <name type="scientific">Mucilaginibacter lappiensis</name>
    <dbReference type="NCBI Taxonomy" id="354630"/>
    <lineage>
        <taxon>Bacteria</taxon>
        <taxon>Pseudomonadati</taxon>
        <taxon>Bacteroidota</taxon>
        <taxon>Sphingobacteriia</taxon>
        <taxon>Sphingobacteriales</taxon>
        <taxon>Sphingobacteriaceae</taxon>
        <taxon>Mucilaginibacter</taxon>
    </lineage>
</organism>
<name>A0A841JIN5_9SPHI</name>
<dbReference type="Gene3D" id="3.40.50.1820">
    <property type="entry name" value="alpha/beta hydrolase"/>
    <property type="match status" value="1"/>
</dbReference>
<evidence type="ECO:0000313" key="6">
    <source>
        <dbReference type="Proteomes" id="UP000548326"/>
    </source>
</evidence>
<accession>A0A841JIN5</accession>
<keyword evidence="2 3" id="KW-0378">Hydrolase</keyword>
<feature type="signal peptide" evidence="3">
    <location>
        <begin position="1"/>
        <end position="20"/>
    </location>
</feature>
<keyword evidence="3" id="KW-0732">Signal</keyword>
<comment type="similarity">
    <text evidence="1 3">Belongs to the type-B carboxylesterase/lipase family.</text>
</comment>
<dbReference type="EC" id="3.1.1.-" evidence="3"/>
<gene>
    <name evidence="5" type="ORF">HDF22_003592</name>
</gene>
<dbReference type="InterPro" id="IPR050309">
    <property type="entry name" value="Type-B_Carboxylest/Lipase"/>
</dbReference>
<evidence type="ECO:0000256" key="2">
    <source>
        <dbReference type="ARBA" id="ARBA00022801"/>
    </source>
</evidence>
<dbReference type="InterPro" id="IPR002018">
    <property type="entry name" value="CarbesteraseB"/>
</dbReference>
<dbReference type="PANTHER" id="PTHR11559">
    <property type="entry name" value="CARBOXYLESTERASE"/>
    <property type="match status" value="1"/>
</dbReference>
<dbReference type="InterPro" id="IPR019826">
    <property type="entry name" value="Carboxylesterase_B_AS"/>
</dbReference>